<reference evidence="2" key="1">
    <citation type="submission" date="2018-06" db="EMBL/GenBank/DDBJ databases">
        <authorList>
            <person name="Khan S.A."/>
        </authorList>
    </citation>
    <scope>NUCLEOTIDE SEQUENCE [LARGE SCALE GENOMIC DNA]</scope>
    <source>
        <strain evidence="2">DB-1506</strain>
    </source>
</reference>
<dbReference type="EMBL" id="QLIX01000001">
    <property type="protein sequence ID" value="RAI60846.1"/>
    <property type="molecule type" value="Genomic_DNA"/>
</dbReference>
<dbReference type="RefSeq" id="WP_111467958.1">
    <property type="nucleotide sequence ID" value="NZ_QLIX01000001.1"/>
</dbReference>
<dbReference type="SUPFAM" id="SSF53474">
    <property type="entry name" value="alpha/beta-Hydrolases"/>
    <property type="match status" value="1"/>
</dbReference>
<dbReference type="Gene3D" id="3.40.50.1820">
    <property type="entry name" value="alpha/beta hydrolase"/>
    <property type="match status" value="1"/>
</dbReference>
<gene>
    <name evidence="1" type="ORF">DOO78_01575</name>
</gene>
<evidence type="ECO:0000313" key="1">
    <source>
        <dbReference type="EMBL" id="RAI60846.1"/>
    </source>
</evidence>
<evidence type="ECO:0000313" key="2">
    <source>
        <dbReference type="Proteomes" id="UP000249065"/>
    </source>
</evidence>
<evidence type="ECO:0008006" key="3">
    <source>
        <dbReference type="Google" id="ProtNLM"/>
    </source>
</evidence>
<sequence length="201" mass="21236">MPDDASARPLVAFLGGAGDRLFQPCRSVFRRVEAMPEAAGCELLYAVHWQAGRVLDRIEARPAGALVRLVGHSWGGNAAARLAARLGEAGRPVELLLTIDPVARWIDPAFLARVRAGARVWVNARAVGGPHFHYSDVVAAIGGPYGEAPRRFADLHLDLPQPHSAFGAMLAARLPDGRSLLDLALQGPALAEPGAGDPIPA</sequence>
<dbReference type="OrthoDB" id="7271144at2"/>
<dbReference type="AlphaFoldDB" id="A0A327MEJ7"/>
<name>A0A327MEJ7_9PROT</name>
<protein>
    <recommendedName>
        <fullName evidence="3">Thioesterase domain-containing protein</fullName>
    </recommendedName>
</protein>
<dbReference type="InterPro" id="IPR029058">
    <property type="entry name" value="AB_hydrolase_fold"/>
</dbReference>
<proteinExistence type="predicted"/>
<keyword evidence="2" id="KW-1185">Reference proteome</keyword>
<dbReference type="Proteomes" id="UP000249065">
    <property type="component" value="Unassembled WGS sequence"/>
</dbReference>
<accession>A0A327MEJ7</accession>
<organism evidence="1 2">
    <name type="scientific">Roseicella frigidaeris</name>
    <dbReference type="NCBI Taxonomy" id="2230885"/>
    <lineage>
        <taxon>Bacteria</taxon>
        <taxon>Pseudomonadati</taxon>
        <taxon>Pseudomonadota</taxon>
        <taxon>Alphaproteobacteria</taxon>
        <taxon>Acetobacterales</taxon>
        <taxon>Roseomonadaceae</taxon>
        <taxon>Roseicella</taxon>
    </lineage>
</organism>
<comment type="caution">
    <text evidence="1">The sequence shown here is derived from an EMBL/GenBank/DDBJ whole genome shotgun (WGS) entry which is preliminary data.</text>
</comment>